<dbReference type="Gene3D" id="2.60.40.10">
    <property type="entry name" value="Immunoglobulins"/>
    <property type="match status" value="1"/>
</dbReference>
<dbReference type="KEGG" id="ptw:TUM18999_19950"/>
<dbReference type="InterPro" id="IPR013320">
    <property type="entry name" value="ConA-like_dom_sf"/>
</dbReference>
<dbReference type="Gene3D" id="2.60.120.200">
    <property type="match status" value="1"/>
</dbReference>
<evidence type="ECO:0000259" key="1">
    <source>
        <dbReference type="Pfam" id="PF08787"/>
    </source>
</evidence>
<evidence type="ECO:0000313" key="4">
    <source>
        <dbReference type="Proteomes" id="UP000509383"/>
    </source>
</evidence>
<dbReference type="EMBL" id="AP023189">
    <property type="protein sequence ID" value="BCG23804.1"/>
    <property type="molecule type" value="Genomic_DNA"/>
</dbReference>
<dbReference type="Proteomes" id="UP000509383">
    <property type="component" value="Chromosome"/>
</dbReference>
<dbReference type="InterPro" id="IPR013783">
    <property type="entry name" value="Ig-like_fold"/>
</dbReference>
<dbReference type="Pfam" id="PF05345">
    <property type="entry name" value="He_PIG"/>
    <property type="match status" value="1"/>
</dbReference>
<dbReference type="InterPro" id="IPR014895">
    <property type="entry name" value="Alginate_lyase_2"/>
</dbReference>
<organism evidence="2 4">
    <name type="scientific">Pseudomonas tohonis</name>
    <dbReference type="NCBI Taxonomy" id="2725477"/>
    <lineage>
        <taxon>Bacteria</taxon>
        <taxon>Pseudomonadati</taxon>
        <taxon>Pseudomonadota</taxon>
        <taxon>Gammaproteobacteria</taxon>
        <taxon>Pseudomonadales</taxon>
        <taxon>Pseudomonadaceae</taxon>
        <taxon>Pseudomonas</taxon>
    </lineage>
</organism>
<reference evidence="2 4" key="1">
    <citation type="submission" date="2020-05" db="EMBL/GenBank/DDBJ databases">
        <title>Characterization of novel class B3 metallo-beta-lactamase from novel Pseudomonas species.</title>
        <authorList>
            <person name="Yamada K."/>
            <person name="Aoki K."/>
            <person name="Ishii Y."/>
        </authorList>
    </citation>
    <scope>NUCLEOTIDE SEQUENCE [LARGE SCALE GENOMIC DNA]</scope>
    <source>
        <strain evidence="2 4">TUM18999</strain>
        <strain evidence="3 5">TUM20286</strain>
    </source>
</reference>
<keyword evidence="5" id="KW-1185">Reference proteome</keyword>
<dbReference type="Pfam" id="PF08787">
    <property type="entry name" value="Alginate_lyase2"/>
    <property type="match status" value="1"/>
</dbReference>
<dbReference type="Proteomes" id="UP001054892">
    <property type="component" value="Unassembled WGS sequence"/>
</dbReference>
<accession>A0A6J4E498</accession>
<dbReference type="AlphaFoldDB" id="A0A6J4E498"/>
<evidence type="ECO:0000313" key="3">
    <source>
        <dbReference type="EMBL" id="GJN51848.1"/>
    </source>
</evidence>
<sequence>MHRLQSLHPVPHRHRKAHWLGLLGCLLLGEAQAELYKGIAPGGNFALENWNITVPQDAEGGSEGKAITVRPDQLSGPDGYQSRWFRTDAADGSMSFWTPVNGATAGGSSSPRSELREMLDPSNLGLTWSGAGESVQDALLKVIQVPSDGLVIVGQVHGYGSAPLILLYYRYDFARKTGRVIAKLQGLPEQGLPYTNHVLATDIALGETFSYQMKVSNNVAMASANGGPVATMAMDPAWNSETFYFKAGAYLHMHGDSATEGARVKFYRLAASHPNDGLLVNSPAALPEARVGQPYQAQLYATGGLGGATWKLVSGHPPAGLTLAADGLVSGTPEAGTASATAHWFVAQVRDVNGSTHHKKFSILIPQ</sequence>
<feature type="domain" description="Alginate lyase 2" evidence="1">
    <location>
        <begin position="45"/>
        <end position="273"/>
    </location>
</feature>
<gene>
    <name evidence="2" type="ORF">TUM18999_19950</name>
    <name evidence="3" type="ORF">TUM20286_16000</name>
</gene>
<protein>
    <recommendedName>
        <fullName evidence="1">Alginate lyase 2 domain-containing protein</fullName>
    </recommendedName>
</protein>
<proteinExistence type="predicted"/>
<evidence type="ECO:0000313" key="2">
    <source>
        <dbReference type="EMBL" id="BCG23804.1"/>
    </source>
</evidence>
<dbReference type="SUPFAM" id="SSF49899">
    <property type="entry name" value="Concanavalin A-like lectins/glucanases"/>
    <property type="match status" value="1"/>
</dbReference>
<evidence type="ECO:0000313" key="5">
    <source>
        <dbReference type="Proteomes" id="UP001054892"/>
    </source>
</evidence>
<dbReference type="RefSeq" id="WP_173174032.1">
    <property type="nucleotide sequence ID" value="NZ_AP023189.1"/>
</dbReference>
<dbReference type="EMBL" id="BQKM01000002">
    <property type="protein sequence ID" value="GJN51848.1"/>
    <property type="molecule type" value="Genomic_DNA"/>
</dbReference>
<name>A0A6J4E498_9PSED</name>